<feature type="compositionally biased region" description="Polar residues" evidence="8">
    <location>
        <begin position="1"/>
        <end position="23"/>
    </location>
</feature>
<evidence type="ECO:0000256" key="4">
    <source>
        <dbReference type="ARBA" id="ARBA00022475"/>
    </source>
</evidence>
<evidence type="ECO:0000256" key="5">
    <source>
        <dbReference type="ARBA" id="ARBA00022692"/>
    </source>
</evidence>
<comment type="caution">
    <text evidence="10">The sequence shown here is derived from an EMBL/GenBank/DDBJ whole genome shotgun (WGS) entry which is preliminary data.</text>
</comment>
<dbReference type="CDD" id="cd09318">
    <property type="entry name" value="TDT_SSU1"/>
    <property type="match status" value="1"/>
</dbReference>
<dbReference type="GO" id="GO:0005886">
    <property type="term" value="C:plasma membrane"/>
    <property type="evidence" value="ECO:0007669"/>
    <property type="project" value="UniProtKB-SubCell"/>
</dbReference>
<dbReference type="EMBL" id="SPNW01000031">
    <property type="protein sequence ID" value="TIA89022.1"/>
    <property type="molecule type" value="Genomic_DNA"/>
</dbReference>
<dbReference type="PANTHER" id="PTHR31686">
    <property type="match status" value="1"/>
</dbReference>
<feature type="transmembrane region" description="Helical" evidence="9">
    <location>
        <begin position="73"/>
        <end position="94"/>
    </location>
</feature>
<feature type="transmembrane region" description="Helical" evidence="9">
    <location>
        <begin position="210"/>
        <end position="235"/>
    </location>
</feature>
<accession>A0A4T0FKU2</accession>
<protein>
    <recommendedName>
        <fullName evidence="12">Sulfite efflux pump SSU1</fullName>
    </recommendedName>
</protein>
<feature type="transmembrane region" description="Helical" evidence="9">
    <location>
        <begin position="39"/>
        <end position="61"/>
    </location>
</feature>
<feature type="transmembrane region" description="Helical" evidence="9">
    <location>
        <begin position="339"/>
        <end position="359"/>
    </location>
</feature>
<dbReference type="Pfam" id="PF03595">
    <property type="entry name" value="SLAC1"/>
    <property type="match status" value="1"/>
</dbReference>
<keyword evidence="4" id="KW-1003">Cell membrane</keyword>
<feature type="transmembrane region" description="Helical" evidence="9">
    <location>
        <begin position="147"/>
        <end position="166"/>
    </location>
</feature>
<dbReference type="InterPro" id="IPR051629">
    <property type="entry name" value="Sulfite_efflux_TDT"/>
</dbReference>
<feature type="region of interest" description="Disordered" evidence="8">
    <location>
        <begin position="1"/>
        <end position="24"/>
    </location>
</feature>
<feature type="transmembrane region" description="Helical" evidence="9">
    <location>
        <begin position="365"/>
        <end position="386"/>
    </location>
</feature>
<dbReference type="InterPro" id="IPR038665">
    <property type="entry name" value="Voltage-dep_anion_channel_sf"/>
</dbReference>
<evidence type="ECO:0000313" key="10">
    <source>
        <dbReference type="EMBL" id="TIA89022.1"/>
    </source>
</evidence>
<organism evidence="10 11">
    <name type="scientific">Wallemia hederae</name>
    <dbReference type="NCBI Taxonomy" id="1540922"/>
    <lineage>
        <taxon>Eukaryota</taxon>
        <taxon>Fungi</taxon>
        <taxon>Dikarya</taxon>
        <taxon>Basidiomycota</taxon>
        <taxon>Wallemiomycotina</taxon>
        <taxon>Wallemiomycetes</taxon>
        <taxon>Wallemiales</taxon>
        <taxon>Wallemiaceae</taxon>
        <taxon>Wallemia</taxon>
    </lineage>
</organism>
<evidence type="ECO:0000256" key="7">
    <source>
        <dbReference type="ARBA" id="ARBA00023136"/>
    </source>
</evidence>
<evidence type="ECO:0000256" key="9">
    <source>
        <dbReference type="SAM" id="Phobius"/>
    </source>
</evidence>
<comment type="subcellular location">
    <subcellularLocation>
        <location evidence="1">Cell membrane</location>
        <topology evidence="1">Multi-pass membrane protein</topology>
    </subcellularLocation>
</comment>
<evidence type="ECO:0000256" key="8">
    <source>
        <dbReference type="SAM" id="MobiDB-lite"/>
    </source>
</evidence>
<name>A0A4T0FKU2_9BASI</name>
<keyword evidence="7 9" id="KW-0472">Membrane</keyword>
<keyword evidence="6 9" id="KW-1133">Transmembrane helix</keyword>
<comment type="similarity">
    <text evidence="2">Belongs to the tellurite-resistance/dicarboxylate transporter (TDT) family.</text>
</comment>
<dbReference type="AlphaFoldDB" id="A0A4T0FKU2"/>
<feature type="transmembrane region" description="Helical" evidence="9">
    <location>
        <begin position="305"/>
        <end position="327"/>
    </location>
</feature>
<keyword evidence="3" id="KW-0813">Transport</keyword>
<dbReference type="GO" id="GO:0000319">
    <property type="term" value="F:sulfite transmembrane transporter activity"/>
    <property type="evidence" value="ECO:0007669"/>
    <property type="project" value="TreeGrafter"/>
</dbReference>
<dbReference type="PANTHER" id="PTHR31686:SF1">
    <property type="entry name" value="SULFITE EFFLUX PUMP SSU1"/>
    <property type="match status" value="1"/>
</dbReference>
<evidence type="ECO:0000256" key="2">
    <source>
        <dbReference type="ARBA" id="ARBA00008566"/>
    </source>
</evidence>
<dbReference type="Proteomes" id="UP000310189">
    <property type="component" value="Unassembled WGS sequence"/>
</dbReference>
<dbReference type="InterPro" id="IPR004695">
    <property type="entry name" value="SLAC1/Mae1/Ssu1/TehA"/>
</dbReference>
<evidence type="ECO:0008006" key="12">
    <source>
        <dbReference type="Google" id="ProtNLM"/>
    </source>
</evidence>
<feature type="transmembrane region" description="Helical" evidence="9">
    <location>
        <begin position="178"/>
        <end position="198"/>
    </location>
</feature>
<dbReference type="OrthoDB" id="1099at2759"/>
<sequence length="425" mass="46942">MDLSPSSLNDSEATYASPTSNTPKKPIHRRLWLTLKKRTMNIIPSWFAVTMGTGALSILLFNSPYQFNGMQTIAGILFGLNVVIFITLLILNILRYSIWPSLLPLMLTSPVNLFTGTFPMGLCTLVTMTVNSLVPVYGYNFVMLAYVLWYITVAISIVTCVGIPFIQMSRQDVTERQIFATAMLPTVSTIVAASTGATVATELPDNQAKITVVFCYILLGMGLPMSMLLMANYIYRLLLYKLPHSSIISSVFITIGPCGQSAYAIVKLSSVVRQLVQQNGLIPFTSVYDPDIAHLAATCLHTASIPMALFVWGFGVLWFLFAVVSFADTWAYKRIPLNLSLWACTFPIGTLALSAQELGRDMDMVGMKVVSVILMMLLVVIWVFLFPTTVYYGVIKDTWFASPCLAEVGGSPPTLDDVVFNNRKY</sequence>
<feature type="transmembrane region" description="Helical" evidence="9">
    <location>
        <begin position="106"/>
        <end position="127"/>
    </location>
</feature>
<keyword evidence="11" id="KW-1185">Reference proteome</keyword>
<evidence type="ECO:0000256" key="3">
    <source>
        <dbReference type="ARBA" id="ARBA00022448"/>
    </source>
</evidence>
<evidence type="ECO:0000256" key="1">
    <source>
        <dbReference type="ARBA" id="ARBA00004651"/>
    </source>
</evidence>
<reference evidence="10 11" key="1">
    <citation type="submission" date="2019-03" db="EMBL/GenBank/DDBJ databases">
        <title>Sequencing 23 genomes of Wallemia ichthyophaga.</title>
        <authorList>
            <person name="Gostincar C."/>
        </authorList>
    </citation>
    <scope>NUCLEOTIDE SEQUENCE [LARGE SCALE GENOMIC DNA]</scope>
    <source>
        <strain evidence="10 11">EXF-5753</strain>
    </source>
</reference>
<gene>
    <name evidence="10" type="ORF">E3P99_02275</name>
</gene>
<evidence type="ECO:0000256" key="6">
    <source>
        <dbReference type="ARBA" id="ARBA00022989"/>
    </source>
</evidence>
<keyword evidence="5 9" id="KW-0812">Transmembrane</keyword>
<evidence type="ECO:0000313" key="11">
    <source>
        <dbReference type="Proteomes" id="UP000310189"/>
    </source>
</evidence>
<dbReference type="Gene3D" id="1.50.10.150">
    <property type="entry name" value="Voltage-dependent anion channel"/>
    <property type="match status" value="1"/>
</dbReference>
<proteinExistence type="inferred from homology"/>